<dbReference type="InterPro" id="IPR006145">
    <property type="entry name" value="PsdUridine_synth_RsuA/RluA"/>
</dbReference>
<organism evidence="6 7">
    <name type="scientific">Alienimonas chondri</name>
    <dbReference type="NCBI Taxonomy" id="2681879"/>
    <lineage>
        <taxon>Bacteria</taxon>
        <taxon>Pseudomonadati</taxon>
        <taxon>Planctomycetota</taxon>
        <taxon>Planctomycetia</taxon>
        <taxon>Planctomycetales</taxon>
        <taxon>Planctomycetaceae</taxon>
        <taxon>Alienimonas</taxon>
    </lineage>
</organism>
<dbReference type="Proteomes" id="UP000609651">
    <property type="component" value="Unassembled WGS sequence"/>
</dbReference>
<evidence type="ECO:0000313" key="6">
    <source>
        <dbReference type="EMBL" id="NNJ24872.1"/>
    </source>
</evidence>
<dbReference type="GO" id="GO:0160140">
    <property type="term" value="F:23S rRNA pseudouridine(1911/1915/1917) synthase activity"/>
    <property type="evidence" value="ECO:0007669"/>
    <property type="project" value="UniProtKB-EC"/>
</dbReference>
<evidence type="ECO:0000256" key="2">
    <source>
        <dbReference type="PROSITE-ProRule" id="PRU00182"/>
    </source>
</evidence>
<name>A0ABX1VCB2_9PLAN</name>
<dbReference type="InterPro" id="IPR050188">
    <property type="entry name" value="RluA_PseudoU_synthase"/>
</dbReference>
<comment type="caution">
    <text evidence="6">The sequence shown here is derived from an EMBL/GenBank/DDBJ whole genome shotgun (WGS) entry which is preliminary data.</text>
</comment>
<feature type="domain" description="Pseudouridine synthase RsuA/RluA-like" evidence="5">
    <location>
        <begin position="76"/>
        <end position="230"/>
    </location>
</feature>
<dbReference type="SUPFAM" id="SSF55174">
    <property type="entry name" value="Alpha-L RNA-binding motif"/>
    <property type="match status" value="1"/>
</dbReference>
<dbReference type="EC" id="5.4.99.-" evidence="3"/>
<dbReference type="SUPFAM" id="SSF55120">
    <property type="entry name" value="Pseudouridine synthase"/>
    <property type="match status" value="1"/>
</dbReference>
<gene>
    <name evidence="6" type="primary">rluD_2</name>
    <name evidence="6" type="ORF">LzC2_09330</name>
</gene>
<dbReference type="InterPro" id="IPR006225">
    <property type="entry name" value="PsdUridine_synth_RluC/D"/>
</dbReference>
<dbReference type="PANTHER" id="PTHR21600">
    <property type="entry name" value="MITOCHONDRIAL RNA PSEUDOURIDINE SYNTHASE"/>
    <property type="match status" value="1"/>
</dbReference>
<sequence>MRVDTFLHKHFRNHSPARLSRTATTGGVTLDDGAPVGPRRRVTEGDTFLVRLCDPPDWAEEAEDDPLDVLYEDPWLLAVHKPAGVICHPTGATTSGTLLNRIQAHLDRQAPRGLLSPGIVHRLDGATSGVLLTCKTGDAHAGVCWQFEDRQTRKAYLALVEGDVRPDAGCCSAPIGRRLDSALMTCGPNARRAKRSRTDWQVLLRMGDATLLRCDLHTGRNHQIRVHLASLGHPVVGDAFYAADGGLKWPPGECPNPARRHALHAASLSFRHPITGAPLTVRCPPSDFDVLLAAYRSTTAAGPTSVT</sequence>
<feature type="region of interest" description="Disordered" evidence="4">
    <location>
        <begin position="17"/>
        <end position="36"/>
    </location>
</feature>
<keyword evidence="2" id="KW-0694">RNA-binding</keyword>
<comment type="catalytic activity">
    <reaction evidence="3">
        <text>a uridine in RNA = a pseudouridine in RNA</text>
        <dbReference type="Rhea" id="RHEA:48348"/>
        <dbReference type="Rhea" id="RHEA-COMP:12068"/>
        <dbReference type="Rhea" id="RHEA-COMP:12069"/>
        <dbReference type="ChEBI" id="CHEBI:65314"/>
        <dbReference type="ChEBI" id="CHEBI:65315"/>
    </reaction>
</comment>
<dbReference type="InterPro" id="IPR020103">
    <property type="entry name" value="PsdUridine_synth_cat_dom_sf"/>
</dbReference>
<evidence type="ECO:0000256" key="4">
    <source>
        <dbReference type="SAM" id="MobiDB-lite"/>
    </source>
</evidence>
<dbReference type="PANTHER" id="PTHR21600:SF87">
    <property type="entry name" value="RNA PSEUDOURIDYLATE SYNTHASE DOMAIN-CONTAINING PROTEIN 1"/>
    <property type="match status" value="1"/>
</dbReference>
<accession>A0ABX1VCB2</accession>
<evidence type="ECO:0000259" key="5">
    <source>
        <dbReference type="Pfam" id="PF00849"/>
    </source>
</evidence>
<dbReference type="Gene3D" id="3.30.2350.10">
    <property type="entry name" value="Pseudouridine synthase"/>
    <property type="match status" value="1"/>
</dbReference>
<dbReference type="CDD" id="cd02869">
    <property type="entry name" value="PseudoU_synth_RluA_like"/>
    <property type="match status" value="1"/>
</dbReference>
<dbReference type="PROSITE" id="PS50889">
    <property type="entry name" value="S4"/>
    <property type="match status" value="1"/>
</dbReference>
<evidence type="ECO:0000256" key="3">
    <source>
        <dbReference type="RuleBase" id="RU362028"/>
    </source>
</evidence>
<keyword evidence="7" id="KW-1185">Reference proteome</keyword>
<dbReference type="EMBL" id="WTPX01000019">
    <property type="protein sequence ID" value="NNJ24872.1"/>
    <property type="molecule type" value="Genomic_DNA"/>
</dbReference>
<keyword evidence="3 6" id="KW-0413">Isomerase</keyword>
<dbReference type="NCBIfam" id="TIGR00005">
    <property type="entry name" value="rluA_subfam"/>
    <property type="match status" value="1"/>
</dbReference>
<evidence type="ECO:0000256" key="1">
    <source>
        <dbReference type="ARBA" id="ARBA00010876"/>
    </source>
</evidence>
<reference evidence="6 7" key="1">
    <citation type="journal article" date="2020" name="Syst. Appl. Microbiol.">
        <title>Alienimonas chondri sp. nov., a novel planctomycete isolated from the biofilm of the red alga Chondrus crispus.</title>
        <authorList>
            <person name="Vitorino I."/>
            <person name="Albuquerque L."/>
            <person name="Wiegand S."/>
            <person name="Kallscheuer N."/>
            <person name="da Costa M.S."/>
            <person name="Lobo-da-Cunha A."/>
            <person name="Jogler C."/>
            <person name="Lage O.M."/>
        </authorList>
    </citation>
    <scope>NUCLEOTIDE SEQUENCE [LARGE SCALE GENOMIC DNA]</scope>
    <source>
        <strain evidence="6 7">LzC2</strain>
    </source>
</reference>
<proteinExistence type="inferred from homology"/>
<dbReference type="RefSeq" id="WP_171184283.1">
    <property type="nucleotide sequence ID" value="NZ_WTPX01000019.1"/>
</dbReference>
<dbReference type="Pfam" id="PF00849">
    <property type="entry name" value="PseudoU_synth_2"/>
    <property type="match status" value="1"/>
</dbReference>
<comment type="similarity">
    <text evidence="1 3">Belongs to the pseudouridine synthase RluA family.</text>
</comment>
<comment type="function">
    <text evidence="3">Responsible for synthesis of pseudouridine from uracil.</text>
</comment>
<protein>
    <recommendedName>
        <fullName evidence="3">Pseudouridine synthase</fullName>
        <ecNumber evidence="3">5.4.99.-</ecNumber>
    </recommendedName>
</protein>
<evidence type="ECO:0000313" key="7">
    <source>
        <dbReference type="Proteomes" id="UP000609651"/>
    </source>
</evidence>